<feature type="compositionally biased region" description="Basic and acidic residues" evidence="1">
    <location>
        <begin position="1"/>
        <end position="10"/>
    </location>
</feature>
<sequence length="162" mass="16348">MEARPHHEAASEQPAHPGETAGTEPEGGHSETSEADERTGTADSESREAGESGERAAGDAHESETVFGIPAESPGTVAAFVAASLLLAAAVWRRPSTGVCALVALFAASAAVLDIAEIHHQAREGTVSVAVIAAIVAALHTATTLAAARTAAATRNTSPRPL</sequence>
<keyword evidence="2" id="KW-0472">Membrane</keyword>
<reference evidence="3 4" key="1">
    <citation type="submission" date="2010-10" db="EMBL/GenBank/DDBJ databases">
        <title>Complete sequence of Frankia sp. EuI1c.</title>
        <authorList>
            <consortium name="US DOE Joint Genome Institute"/>
            <person name="Lucas S."/>
            <person name="Copeland A."/>
            <person name="Lapidus A."/>
            <person name="Cheng J.-F."/>
            <person name="Bruce D."/>
            <person name="Goodwin L."/>
            <person name="Pitluck S."/>
            <person name="Chertkov O."/>
            <person name="Detter J.C."/>
            <person name="Han C."/>
            <person name="Tapia R."/>
            <person name="Land M."/>
            <person name="Hauser L."/>
            <person name="Jeffries C."/>
            <person name="Kyrpides N."/>
            <person name="Ivanova N."/>
            <person name="Mikhailova N."/>
            <person name="Beauchemin N."/>
            <person name="Sen A."/>
            <person name="Sur S.A."/>
            <person name="Gtari M."/>
            <person name="Wall L."/>
            <person name="Tisa L."/>
            <person name="Woyke T."/>
        </authorList>
    </citation>
    <scope>NUCLEOTIDE SEQUENCE [LARGE SCALE GENOMIC DNA]</scope>
    <source>
        <strain evidence="4">DSM 45817 / CECT 9037 / EuI1c</strain>
    </source>
</reference>
<keyword evidence="2" id="KW-0812">Transmembrane</keyword>
<dbReference type="EMBL" id="CP002299">
    <property type="protein sequence ID" value="ADP79511.1"/>
    <property type="molecule type" value="Genomic_DNA"/>
</dbReference>
<feature type="compositionally biased region" description="Basic and acidic residues" evidence="1">
    <location>
        <begin position="26"/>
        <end position="64"/>
    </location>
</feature>
<evidence type="ECO:0000256" key="1">
    <source>
        <dbReference type="SAM" id="MobiDB-lite"/>
    </source>
</evidence>
<dbReference type="Proteomes" id="UP000002484">
    <property type="component" value="Chromosome"/>
</dbReference>
<evidence type="ECO:0000313" key="3">
    <source>
        <dbReference type="EMBL" id="ADP79511.1"/>
    </source>
</evidence>
<evidence type="ECO:0000256" key="2">
    <source>
        <dbReference type="SAM" id="Phobius"/>
    </source>
</evidence>
<proteinExistence type="predicted"/>
<name>E3J684_PSEI1</name>
<dbReference type="AlphaFoldDB" id="E3J684"/>
<dbReference type="InParanoid" id="E3J684"/>
<protein>
    <submittedName>
        <fullName evidence="3">Uncharacterized protein</fullName>
    </submittedName>
</protein>
<accession>E3J684</accession>
<organism evidence="3 4">
    <name type="scientific">Pseudofrankia inefficax (strain DSM 45817 / CECT 9037 / DDB 130130 / EuI1c)</name>
    <name type="common">Frankia inefficax</name>
    <dbReference type="NCBI Taxonomy" id="298654"/>
    <lineage>
        <taxon>Bacteria</taxon>
        <taxon>Bacillati</taxon>
        <taxon>Actinomycetota</taxon>
        <taxon>Actinomycetes</taxon>
        <taxon>Frankiales</taxon>
        <taxon>Frankiaceae</taxon>
        <taxon>Pseudofrankia</taxon>
    </lineage>
</organism>
<gene>
    <name evidence="3" type="ordered locus">FraEuI1c_1447</name>
</gene>
<feature type="transmembrane region" description="Helical" evidence="2">
    <location>
        <begin position="128"/>
        <end position="148"/>
    </location>
</feature>
<dbReference type="HOGENOM" id="CLU_1632986_0_0_11"/>
<keyword evidence="2" id="KW-1133">Transmembrane helix</keyword>
<feature type="transmembrane region" description="Helical" evidence="2">
    <location>
        <begin position="75"/>
        <end position="92"/>
    </location>
</feature>
<feature type="transmembrane region" description="Helical" evidence="2">
    <location>
        <begin position="99"/>
        <end position="116"/>
    </location>
</feature>
<dbReference type="KEGG" id="fri:FraEuI1c_1447"/>
<evidence type="ECO:0000313" key="4">
    <source>
        <dbReference type="Proteomes" id="UP000002484"/>
    </source>
</evidence>
<keyword evidence="4" id="KW-1185">Reference proteome</keyword>
<dbReference type="RefSeq" id="WP_013422631.1">
    <property type="nucleotide sequence ID" value="NC_014666.1"/>
</dbReference>
<feature type="region of interest" description="Disordered" evidence="1">
    <location>
        <begin position="1"/>
        <end position="65"/>
    </location>
</feature>